<reference evidence="1 2" key="1">
    <citation type="journal article" date="2011" name="Proc. Natl. Acad. Sci. U.S.A.">
        <title>Comparative genomics of xylose-fermenting fungi for enhanced biofuel production.</title>
        <authorList>
            <person name="Wohlbach D.J."/>
            <person name="Kuo A."/>
            <person name="Sato T.K."/>
            <person name="Potts K.M."/>
            <person name="Salamov A.A."/>
            <person name="LaButti K.M."/>
            <person name="Sun H."/>
            <person name="Clum A."/>
            <person name="Pangilinan J.L."/>
            <person name="Lindquist E.A."/>
            <person name="Lucas S."/>
            <person name="Lapidus A."/>
            <person name="Jin M."/>
            <person name="Gunawan C."/>
            <person name="Balan V."/>
            <person name="Dale B.E."/>
            <person name="Jeffries T.W."/>
            <person name="Zinkel R."/>
            <person name="Barry K.W."/>
            <person name="Grigoriev I.V."/>
            <person name="Gasch A.P."/>
        </authorList>
    </citation>
    <scope>NUCLEOTIDE SEQUENCE [LARGE SCALE GENOMIC DNA]</scope>
    <source>
        <strain evidence="2">ATCC 10573 / BCRC 21748 / CBS 615 / JCM 9827 / NBRC 10315 / NRRL Y-1498 / VKM Y-70</strain>
    </source>
</reference>
<evidence type="ECO:0000313" key="1">
    <source>
        <dbReference type="EMBL" id="EGV66897.1"/>
    </source>
</evidence>
<name>G3AVY5_CANTC</name>
<evidence type="ECO:0000313" key="2">
    <source>
        <dbReference type="Proteomes" id="UP000000707"/>
    </source>
</evidence>
<sequence>MNNFIRGFRYLKAARTISGGSNCNCHDDTVINFPYDFGNELQPVVNTKNPVNKHLNKHLLNSAWVYF</sequence>
<dbReference type="HOGENOM" id="CLU_2812098_0_0_1"/>
<organism evidence="2">
    <name type="scientific">Candida tenuis (strain ATCC 10573 / BCRC 21748 / CBS 615 / JCM 9827 / NBRC 10315 / NRRL Y-1498 / VKM Y-70)</name>
    <name type="common">Yeast</name>
    <name type="synonym">Yamadazyma tenuis</name>
    <dbReference type="NCBI Taxonomy" id="590646"/>
    <lineage>
        <taxon>Eukaryota</taxon>
        <taxon>Fungi</taxon>
        <taxon>Dikarya</taxon>
        <taxon>Ascomycota</taxon>
        <taxon>Saccharomycotina</taxon>
        <taxon>Pichiomycetes</taxon>
        <taxon>Debaryomycetaceae</taxon>
        <taxon>Yamadazyma</taxon>
    </lineage>
</organism>
<dbReference type="EMBL" id="GL996508">
    <property type="protein sequence ID" value="EGV66897.1"/>
    <property type="molecule type" value="Genomic_DNA"/>
</dbReference>
<protein>
    <submittedName>
        <fullName evidence="1">Uncharacterized protein</fullName>
    </submittedName>
</protein>
<accession>G3AVY5</accession>
<dbReference type="AlphaFoldDB" id="G3AVY5"/>
<dbReference type="Proteomes" id="UP000000707">
    <property type="component" value="Unassembled WGS sequence"/>
</dbReference>
<gene>
    <name evidence="1" type="ORF">CANTEDRAFT_112069</name>
</gene>
<keyword evidence="2" id="KW-1185">Reference proteome</keyword>
<proteinExistence type="predicted"/>